<dbReference type="InterPro" id="IPR054248">
    <property type="entry name" value="DUF6975"/>
</dbReference>
<proteinExistence type="predicted"/>
<sequence>MVSDIARAGWQDGAWGLVTRLGDADGSATHRYLSHLIGGDAAARDLSDAVHALCAVHGHQPGIADEALTHGVQPEAADWLDAVASGFVAERAYLATLTAAVGPAPSTPAQAASEAAMIGQRHTLDTLARSGRRGCATGAVAALVTDWRSIRGVLDRAARRFGADVAPDSLPLDAETATWVGMLGGTPGVERAISFGAQQLFAQHRGLFDLLEARASARDA</sequence>
<accession>A0A502CIS3</accession>
<evidence type="ECO:0000313" key="2">
    <source>
        <dbReference type="Proteomes" id="UP000318413"/>
    </source>
</evidence>
<dbReference type="EMBL" id="RCZK01000005">
    <property type="protein sequence ID" value="TPG12713.1"/>
    <property type="molecule type" value="Genomic_DNA"/>
</dbReference>
<dbReference type="OrthoDB" id="7468483at2"/>
<protein>
    <submittedName>
        <fullName evidence="1">Uncharacterized protein</fullName>
    </submittedName>
</protein>
<dbReference type="Proteomes" id="UP000318413">
    <property type="component" value="Unassembled WGS sequence"/>
</dbReference>
<dbReference type="RefSeq" id="WP_140870379.1">
    <property type="nucleotide sequence ID" value="NZ_RCZK01000005.1"/>
</dbReference>
<dbReference type="Pfam" id="PF22391">
    <property type="entry name" value="DUF6975"/>
    <property type="match status" value="1"/>
</dbReference>
<name>A0A502CIS3_9SPHN</name>
<gene>
    <name evidence="1" type="ORF">EAH84_08005</name>
</gene>
<organism evidence="1 2">
    <name type="scientific">Sphingomonas oligophenolica</name>
    <dbReference type="NCBI Taxonomy" id="301154"/>
    <lineage>
        <taxon>Bacteria</taxon>
        <taxon>Pseudomonadati</taxon>
        <taxon>Pseudomonadota</taxon>
        <taxon>Alphaproteobacteria</taxon>
        <taxon>Sphingomonadales</taxon>
        <taxon>Sphingomonadaceae</taxon>
        <taxon>Sphingomonas</taxon>
    </lineage>
</organism>
<comment type="caution">
    <text evidence="1">The sequence shown here is derived from an EMBL/GenBank/DDBJ whole genome shotgun (WGS) entry which is preliminary data.</text>
</comment>
<evidence type="ECO:0000313" key="1">
    <source>
        <dbReference type="EMBL" id="TPG12713.1"/>
    </source>
</evidence>
<dbReference type="AlphaFoldDB" id="A0A502CIS3"/>
<reference evidence="1 2" key="1">
    <citation type="journal article" date="2019" name="Environ. Microbiol.">
        <title>Species interactions and distinct microbial communities in high Arctic permafrost affected cryosols are associated with the CH4 and CO2 gas fluxes.</title>
        <authorList>
            <person name="Altshuler I."/>
            <person name="Hamel J."/>
            <person name="Turney S."/>
            <person name="Magnuson E."/>
            <person name="Levesque R."/>
            <person name="Greer C."/>
            <person name="Whyte L.G."/>
        </authorList>
    </citation>
    <scope>NUCLEOTIDE SEQUENCE [LARGE SCALE GENOMIC DNA]</scope>
    <source>
        <strain evidence="1 2">S5.1</strain>
    </source>
</reference>
<keyword evidence="2" id="KW-1185">Reference proteome</keyword>